<dbReference type="InterPro" id="IPR001867">
    <property type="entry name" value="OmpR/PhoB-type_DNA-bd"/>
</dbReference>
<evidence type="ECO:0000259" key="4">
    <source>
        <dbReference type="PROSITE" id="PS50110"/>
    </source>
</evidence>
<dbReference type="SMART" id="SM00862">
    <property type="entry name" value="Trans_reg_C"/>
    <property type="match status" value="1"/>
</dbReference>
<feature type="domain" description="Response regulatory" evidence="4">
    <location>
        <begin position="6"/>
        <end position="119"/>
    </location>
</feature>
<dbReference type="CDD" id="cd00383">
    <property type="entry name" value="trans_reg_C"/>
    <property type="match status" value="1"/>
</dbReference>
<evidence type="ECO:0000256" key="1">
    <source>
        <dbReference type="ARBA" id="ARBA00023125"/>
    </source>
</evidence>
<reference evidence="7" key="1">
    <citation type="journal article" date="2019" name="Int. J. Syst. Evol. Microbiol.">
        <title>The Global Catalogue of Microorganisms (GCM) 10K type strain sequencing project: providing services to taxonomists for standard genome sequencing and annotation.</title>
        <authorList>
            <consortium name="The Broad Institute Genomics Platform"/>
            <consortium name="The Broad Institute Genome Sequencing Center for Infectious Disease"/>
            <person name="Wu L."/>
            <person name="Ma J."/>
        </authorList>
    </citation>
    <scope>NUCLEOTIDE SEQUENCE [LARGE SCALE GENOMIC DNA]</scope>
    <source>
        <strain evidence="7">CGMCC 1.10992</strain>
    </source>
</reference>
<comment type="caution">
    <text evidence="6">The sequence shown here is derived from an EMBL/GenBank/DDBJ whole genome shotgun (WGS) entry which is preliminary data.</text>
</comment>
<feature type="domain" description="OmpR/PhoB-type" evidence="5">
    <location>
        <begin position="128"/>
        <end position="227"/>
    </location>
</feature>
<proteinExistence type="predicted"/>
<dbReference type="SUPFAM" id="SSF52172">
    <property type="entry name" value="CheY-like"/>
    <property type="match status" value="1"/>
</dbReference>
<dbReference type="Proteomes" id="UP001597380">
    <property type="component" value="Unassembled WGS sequence"/>
</dbReference>
<dbReference type="SUPFAM" id="SSF46894">
    <property type="entry name" value="C-terminal effector domain of the bipartite response regulators"/>
    <property type="match status" value="1"/>
</dbReference>
<protein>
    <submittedName>
        <fullName evidence="6">Response regulator transcription factor</fullName>
    </submittedName>
</protein>
<dbReference type="InterPro" id="IPR036388">
    <property type="entry name" value="WH-like_DNA-bd_sf"/>
</dbReference>
<keyword evidence="1 3" id="KW-0238">DNA-binding</keyword>
<evidence type="ECO:0000259" key="5">
    <source>
        <dbReference type="PROSITE" id="PS51755"/>
    </source>
</evidence>
<dbReference type="InterPro" id="IPR039420">
    <property type="entry name" value="WalR-like"/>
</dbReference>
<gene>
    <name evidence="6" type="ORF">ACFSJ3_01360</name>
</gene>
<feature type="DNA-binding region" description="OmpR/PhoB-type" evidence="3">
    <location>
        <begin position="128"/>
        <end position="227"/>
    </location>
</feature>
<dbReference type="PROSITE" id="PS51755">
    <property type="entry name" value="OMPR_PHOB"/>
    <property type="match status" value="1"/>
</dbReference>
<name>A0ABW4XIL1_9GAMM</name>
<organism evidence="6 7">
    <name type="scientific">Corallincola platygyrae</name>
    <dbReference type="NCBI Taxonomy" id="1193278"/>
    <lineage>
        <taxon>Bacteria</taxon>
        <taxon>Pseudomonadati</taxon>
        <taxon>Pseudomonadota</taxon>
        <taxon>Gammaproteobacteria</taxon>
        <taxon>Alteromonadales</taxon>
        <taxon>Psychromonadaceae</taxon>
        <taxon>Corallincola</taxon>
    </lineage>
</organism>
<sequence length="242" mass="27599">MDMKKSILLVEDDLSLADWIREFLVDNEFDVTHVDRGDKALEVFNHSKFDLVLLDVMLPGMNGIEVCRQIRNQSDAPILIMSARGDEYDEVMGLEAGANDYVIKPVRPRALLARINAFISRTGQTNRTDQIRYGALELNLTCERVHWCGEEVELSSGLFSFLWFLASHAGQIVSRETAFKELRGFDYDGIDRRFDVMLSTLRRTFGDDPQHPQKLKTVWGKGYLFVPDAWHTEPATLDADGQ</sequence>
<dbReference type="InterPro" id="IPR016032">
    <property type="entry name" value="Sig_transdc_resp-reg_C-effctor"/>
</dbReference>
<dbReference type="PROSITE" id="PS50110">
    <property type="entry name" value="RESPONSE_REGULATORY"/>
    <property type="match status" value="1"/>
</dbReference>
<evidence type="ECO:0000313" key="6">
    <source>
        <dbReference type="EMBL" id="MFD2094619.1"/>
    </source>
</evidence>
<dbReference type="InterPro" id="IPR011006">
    <property type="entry name" value="CheY-like_superfamily"/>
</dbReference>
<dbReference type="Gene3D" id="3.40.50.2300">
    <property type="match status" value="1"/>
</dbReference>
<accession>A0ABW4XIL1</accession>
<keyword evidence="2" id="KW-0597">Phosphoprotein</keyword>
<dbReference type="Pfam" id="PF00072">
    <property type="entry name" value="Response_reg"/>
    <property type="match status" value="1"/>
</dbReference>
<feature type="modified residue" description="4-aspartylphosphate" evidence="2">
    <location>
        <position position="55"/>
    </location>
</feature>
<dbReference type="SMART" id="SM00448">
    <property type="entry name" value="REC"/>
    <property type="match status" value="1"/>
</dbReference>
<evidence type="ECO:0000256" key="3">
    <source>
        <dbReference type="PROSITE-ProRule" id="PRU01091"/>
    </source>
</evidence>
<dbReference type="RefSeq" id="WP_345338785.1">
    <property type="nucleotide sequence ID" value="NZ_BAABLI010000007.1"/>
</dbReference>
<evidence type="ECO:0000313" key="7">
    <source>
        <dbReference type="Proteomes" id="UP001597380"/>
    </source>
</evidence>
<keyword evidence="7" id="KW-1185">Reference proteome</keyword>
<dbReference type="PANTHER" id="PTHR48111">
    <property type="entry name" value="REGULATOR OF RPOS"/>
    <property type="match status" value="1"/>
</dbReference>
<dbReference type="Pfam" id="PF00486">
    <property type="entry name" value="Trans_reg_C"/>
    <property type="match status" value="1"/>
</dbReference>
<dbReference type="Gene3D" id="1.10.10.10">
    <property type="entry name" value="Winged helix-like DNA-binding domain superfamily/Winged helix DNA-binding domain"/>
    <property type="match status" value="1"/>
</dbReference>
<dbReference type="EMBL" id="JBHUHT010000004">
    <property type="protein sequence ID" value="MFD2094619.1"/>
    <property type="molecule type" value="Genomic_DNA"/>
</dbReference>
<evidence type="ECO:0000256" key="2">
    <source>
        <dbReference type="PROSITE-ProRule" id="PRU00169"/>
    </source>
</evidence>
<dbReference type="PANTHER" id="PTHR48111:SF47">
    <property type="entry name" value="TRANSCRIPTIONAL REGULATORY PROTEIN RSTA"/>
    <property type="match status" value="1"/>
</dbReference>
<dbReference type="InterPro" id="IPR001789">
    <property type="entry name" value="Sig_transdc_resp-reg_receiver"/>
</dbReference>
<dbReference type="Gene3D" id="6.10.250.690">
    <property type="match status" value="1"/>
</dbReference>